<evidence type="ECO:0000313" key="1">
    <source>
        <dbReference type="EMBL" id="CDH31654.1"/>
    </source>
</evidence>
<accession>A0A077QE12</accession>
<comment type="caution">
    <text evidence="1">The sequence shown here is derived from an EMBL/GenBank/DDBJ whole genome shotgun (WGS) entry which is preliminary data.</text>
</comment>
<dbReference type="EMBL" id="CBTB010000065">
    <property type="protein sequence ID" value="CDH31654.1"/>
    <property type="molecule type" value="Genomic_DNA"/>
</dbReference>
<dbReference type="AlphaFoldDB" id="A0A077QE12"/>
<name>A0A077QE12_XENBV</name>
<organism evidence="1 2">
    <name type="scientific">Xenorhabdus bovienii str. Intermedium</name>
    <dbReference type="NCBI Taxonomy" id="1379677"/>
    <lineage>
        <taxon>Bacteria</taxon>
        <taxon>Pseudomonadati</taxon>
        <taxon>Pseudomonadota</taxon>
        <taxon>Gammaproteobacteria</taxon>
        <taxon>Enterobacterales</taxon>
        <taxon>Morganellaceae</taxon>
        <taxon>Xenorhabdus</taxon>
    </lineage>
</organism>
<dbReference type="HOGENOM" id="CLU_3241527_0_0_6"/>
<proteinExistence type="predicted"/>
<dbReference type="Proteomes" id="UP000028480">
    <property type="component" value="Unassembled WGS sequence"/>
</dbReference>
<protein>
    <submittedName>
        <fullName evidence="1">Uncharacterized protein</fullName>
    </submittedName>
</protein>
<evidence type="ECO:0000313" key="2">
    <source>
        <dbReference type="Proteomes" id="UP000028480"/>
    </source>
</evidence>
<reference evidence="1" key="1">
    <citation type="submission" date="2013-07" db="EMBL/GenBank/DDBJ databases">
        <title>Sub-species coevolution in mutualistic symbiosis.</title>
        <authorList>
            <person name="Murfin K."/>
            <person name="Klassen J."/>
            <person name="Lee M."/>
            <person name="Forst S."/>
            <person name="Stock P."/>
            <person name="Goodrich-Blair H."/>
        </authorList>
    </citation>
    <scope>NUCLEOTIDE SEQUENCE [LARGE SCALE GENOMIC DNA]</scope>
    <source>
        <strain evidence="1">Intermedium</strain>
    </source>
</reference>
<sequence>MCSPLGFALMFGFPSEGNIKKENNNDEKNQIIAGTNWLTGKRG</sequence>
<gene>
    <name evidence="1" type="ORF">XBI1_1570128</name>
</gene>